<gene>
    <name evidence="1" type="ORF">ACFSDA_14225</name>
</gene>
<keyword evidence="2" id="KW-1185">Reference proteome</keyword>
<accession>A0ABW4Q3D0</accession>
<protein>
    <submittedName>
        <fullName evidence="1">Uncharacterized protein</fullName>
    </submittedName>
</protein>
<evidence type="ECO:0000313" key="2">
    <source>
        <dbReference type="Proteomes" id="UP001597280"/>
    </source>
</evidence>
<evidence type="ECO:0000313" key="1">
    <source>
        <dbReference type="EMBL" id="MFD1836223.1"/>
    </source>
</evidence>
<dbReference type="Proteomes" id="UP001597280">
    <property type="component" value="Unassembled WGS sequence"/>
</dbReference>
<sequence>MAGDPLDTSLVAATEDALEAARAAGVLTDMDEGTAAVLLRMAERMDDPDFPYVEGRFDNVTEGLYLKAARELGLTVAGRTVLPEKKEGKRGKLSVLREQAGRTGT</sequence>
<proteinExistence type="predicted"/>
<dbReference type="RefSeq" id="WP_343905576.1">
    <property type="nucleotide sequence ID" value="NZ_BAAAIS010000003.1"/>
</dbReference>
<dbReference type="EMBL" id="JBHUFL010000003">
    <property type="protein sequence ID" value="MFD1836223.1"/>
    <property type="molecule type" value="Genomic_DNA"/>
</dbReference>
<name>A0ABW4Q3D0_9MICO</name>
<reference evidence="2" key="1">
    <citation type="journal article" date="2019" name="Int. J. Syst. Evol. Microbiol.">
        <title>The Global Catalogue of Microorganisms (GCM) 10K type strain sequencing project: providing services to taxonomists for standard genome sequencing and annotation.</title>
        <authorList>
            <consortium name="The Broad Institute Genomics Platform"/>
            <consortium name="The Broad Institute Genome Sequencing Center for Infectious Disease"/>
            <person name="Wu L."/>
            <person name="Ma J."/>
        </authorList>
    </citation>
    <scope>NUCLEOTIDE SEQUENCE [LARGE SCALE GENOMIC DNA]</scope>
    <source>
        <strain evidence="2">JCM 11650</strain>
    </source>
</reference>
<comment type="caution">
    <text evidence="1">The sequence shown here is derived from an EMBL/GenBank/DDBJ whole genome shotgun (WGS) entry which is preliminary data.</text>
</comment>
<organism evidence="1 2">
    <name type="scientific">Brachybacterium rhamnosum</name>
    <dbReference type="NCBI Taxonomy" id="173361"/>
    <lineage>
        <taxon>Bacteria</taxon>
        <taxon>Bacillati</taxon>
        <taxon>Actinomycetota</taxon>
        <taxon>Actinomycetes</taxon>
        <taxon>Micrococcales</taxon>
        <taxon>Dermabacteraceae</taxon>
        <taxon>Brachybacterium</taxon>
    </lineage>
</organism>